<keyword evidence="3 8" id="KW-0812">Transmembrane</keyword>
<proteinExistence type="predicted"/>
<dbReference type="GO" id="GO:0015421">
    <property type="term" value="F:ABC-type oligopeptide transporter activity"/>
    <property type="evidence" value="ECO:0007669"/>
    <property type="project" value="TreeGrafter"/>
</dbReference>
<dbReference type="InterPro" id="IPR039421">
    <property type="entry name" value="Type_1_exporter"/>
</dbReference>
<keyword evidence="6 8" id="KW-1133">Transmembrane helix</keyword>
<evidence type="ECO:0000259" key="10">
    <source>
        <dbReference type="PROSITE" id="PS50929"/>
    </source>
</evidence>
<dbReference type="PROSITE" id="PS50893">
    <property type="entry name" value="ABC_TRANSPORTER_2"/>
    <property type="match status" value="1"/>
</dbReference>
<evidence type="ECO:0000313" key="12">
    <source>
        <dbReference type="Proteomes" id="UP000284841"/>
    </source>
</evidence>
<dbReference type="FunFam" id="3.40.50.300:FF:000287">
    <property type="entry name" value="Multidrug ABC transporter ATP-binding protein"/>
    <property type="match status" value="1"/>
</dbReference>
<dbReference type="GO" id="GO:0016887">
    <property type="term" value="F:ATP hydrolysis activity"/>
    <property type="evidence" value="ECO:0007669"/>
    <property type="project" value="InterPro"/>
</dbReference>
<evidence type="ECO:0000256" key="3">
    <source>
        <dbReference type="ARBA" id="ARBA00022692"/>
    </source>
</evidence>
<feature type="domain" description="ABC transmembrane type-1" evidence="10">
    <location>
        <begin position="17"/>
        <end position="299"/>
    </location>
</feature>
<keyword evidence="5 11" id="KW-0067">ATP-binding</keyword>
<protein>
    <submittedName>
        <fullName evidence="11">ABC transporter ATP-binding protein</fullName>
    </submittedName>
</protein>
<keyword evidence="2" id="KW-0813">Transport</keyword>
<dbReference type="Pfam" id="PF00005">
    <property type="entry name" value="ABC_tran"/>
    <property type="match status" value="1"/>
</dbReference>
<feature type="transmembrane region" description="Helical" evidence="8">
    <location>
        <begin position="15"/>
        <end position="33"/>
    </location>
</feature>
<dbReference type="Pfam" id="PF00664">
    <property type="entry name" value="ABC_membrane"/>
    <property type="match status" value="1"/>
</dbReference>
<evidence type="ECO:0000256" key="8">
    <source>
        <dbReference type="SAM" id="Phobius"/>
    </source>
</evidence>
<feature type="transmembrane region" description="Helical" evidence="8">
    <location>
        <begin position="139"/>
        <end position="172"/>
    </location>
</feature>
<organism evidence="11 12">
    <name type="scientific">Emergencia timonensis</name>
    <dbReference type="NCBI Taxonomy" id="1776384"/>
    <lineage>
        <taxon>Bacteria</taxon>
        <taxon>Bacillati</taxon>
        <taxon>Bacillota</taxon>
        <taxon>Clostridia</taxon>
        <taxon>Peptostreptococcales</taxon>
        <taxon>Anaerovoracaceae</taxon>
        <taxon>Emergencia</taxon>
    </lineage>
</organism>
<comment type="caution">
    <text evidence="11">The sequence shown here is derived from an EMBL/GenBank/DDBJ whole genome shotgun (WGS) entry which is preliminary data.</text>
</comment>
<evidence type="ECO:0000256" key="5">
    <source>
        <dbReference type="ARBA" id="ARBA00022840"/>
    </source>
</evidence>
<dbReference type="SUPFAM" id="SSF52540">
    <property type="entry name" value="P-loop containing nucleoside triphosphate hydrolases"/>
    <property type="match status" value="1"/>
</dbReference>
<dbReference type="AlphaFoldDB" id="A0A415E307"/>
<keyword evidence="7 8" id="KW-0472">Membrane</keyword>
<dbReference type="OrthoDB" id="9762778at2"/>
<dbReference type="CDD" id="cd03251">
    <property type="entry name" value="ABCC_MsbA"/>
    <property type="match status" value="1"/>
</dbReference>
<evidence type="ECO:0000256" key="6">
    <source>
        <dbReference type="ARBA" id="ARBA00022989"/>
    </source>
</evidence>
<dbReference type="Gene3D" id="3.40.50.300">
    <property type="entry name" value="P-loop containing nucleotide triphosphate hydrolases"/>
    <property type="match status" value="1"/>
</dbReference>
<feature type="domain" description="ABC transporter" evidence="9">
    <location>
        <begin position="333"/>
        <end position="573"/>
    </location>
</feature>
<dbReference type="CDD" id="cd18549">
    <property type="entry name" value="ABC_6TM_YwjA_like"/>
    <property type="match status" value="1"/>
</dbReference>
<reference evidence="11 12" key="1">
    <citation type="submission" date="2018-08" db="EMBL/GenBank/DDBJ databases">
        <title>A genome reference for cultivated species of the human gut microbiota.</title>
        <authorList>
            <person name="Zou Y."/>
            <person name="Xue W."/>
            <person name="Luo G."/>
        </authorList>
    </citation>
    <scope>NUCLEOTIDE SEQUENCE [LARGE SCALE GENOMIC DNA]</scope>
    <source>
        <strain evidence="11 12">AM07-24</strain>
    </source>
</reference>
<feature type="transmembrane region" description="Helical" evidence="8">
    <location>
        <begin position="53"/>
        <end position="74"/>
    </location>
</feature>
<dbReference type="InterPro" id="IPR011527">
    <property type="entry name" value="ABC1_TM_dom"/>
</dbReference>
<dbReference type="SUPFAM" id="SSF90123">
    <property type="entry name" value="ABC transporter transmembrane region"/>
    <property type="match status" value="1"/>
</dbReference>
<dbReference type="STRING" id="1776384.GCA_900086585_03561"/>
<dbReference type="InterPro" id="IPR036640">
    <property type="entry name" value="ABC1_TM_sf"/>
</dbReference>
<dbReference type="PANTHER" id="PTHR43394">
    <property type="entry name" value="ATP-DEPENDENT PERMEASE MDL1, MITOCHONDRIAL"/>
    <property type="match status" value="1"/>
</dbReference>
<dbReference type="PANTHER" id="PTHR43394:SF1">
    <property type="entry name" value="ATP-BINDING CASSETTE SUB-FAMILY B MEMBER 10, MITOCHONDRIAL"/>
    <property type="match status" value="1"/>
</dbReference>
<dbReference type="PROSITE" id="PS50929">
    <property type="entry name" value="ABC_TM1F"/>
    <property type="match status" value="1"/>
</dbReference>
<dbReference type="InterPro" id="IPR003439">
    <property type="entry name" value="ABC_transporter-like_ATP-bd"/>
</dbReference>
<dbReference type="PROSITE" id="PS00211">
    <property type="entry name" value="ABC_TRANSPORTER_1"/>
    <property type="match status" value="1"/>
</dbReference>
<name>A0A415E307_9FIRM</name>
<evidence type="ECO:0000256" key="4">
    <source>
        <dbReference type="ARBA" id="ARBA00022741"/>
    </source>
</evidence>
<comment type="subcellular location">
    <subcellularLocation>
        <location evidence="1">Cell membrane</location>
        <topology evidence="1">Multi-pass membrane protein</topology>
    </subcellularLocation>
</comment>
<dbReference type="GO" id="GO:0005524">
    <property type="term" value="F:ATP binding"/>
    <property type="evidence" value="ECO:0007669"/>
    <property type="project" value="UniProtKB-KW"/>
</dbReference>
<evidence type="ECO:0000256" key="2">
    <source>
        <dbReference type="ARBA" id="ARBA00022448"/>
    </source>
</evidence>
<dbReference type="SMART" id="SM00382">
    <property type="entry name" value="AAA"/>
    <property type="match status" value="1"/>
</dbReference>
<evidence type="ECO:0000313" key="11">
    <source>
        <dbReference type="EMBL" id="RHJ88008.1"/>
    </source>
</evidence>
<dbReference type="InterPro" id="IPR003593">
    <property type="entry name" value="AAA+_ATPase"/>
</dbReference>
<evidence type="ECO:0000259" key="9">
    <source>
        <dbReference type="PROSITE" id="PS50893"/>
    </source>
</evidence>
<dbReference type="InterPro" id="IPR017871">
    <property type="entry name" value="ABC_transporter-like_CS"/>
</dbReference>
<dbReference type="Gene3D" id="1.20.1560.10">
    <property type="entry name" value="ABC transporter type 1, transmembrane domain"/>
    <property type="match status" value="1"/>
</dbReference>
<dbReference type="InterPro" id="IPR027417">
    <property type="entry name" value="P-loop_NTPase"/>
</dbReference>
<evidence type="ECO:0000256" key="1">
    <source>
        <dbReference type="ARBA" id="ARBA00004651"/>
    </source>
</evidence>
<dbReference type="Proteomes" id="UP000284841">
    <property type="component" value="Unassembled WGS sequence"/>
</dbReference>
<feature type="transmembrane region" description="Helical" evidence="8">
    <location>
        <begin position="250"/>
        <end position="268"/>
    </location>
</feature>
<dbReference type="GO" id="GO:0005886">
    <property type="term" value="C:plasma membrane"/>
    <property type="evidence" value="ECO:0007669"/>
    <property type="project" value="UniProtKB-SubCell"/>
</dbReference>
<sequence>MIRKFARFYKPHKKLFIIDMVCAFIVACCDLFYPVIAKNIINDYVPNQNIRLFVTWAVVLLGIYILKAILNYIIQYWGHIVGVRIQGDMRRELFRHLQKLPFSFFDEHKTGSVMSRMINDLFEVSELAHHGPENLFLSLIILIGAFIMLAQINIALTLITFAVLPFMLLFAFKTKKMMNEAFTETRVKTAEINANVETAIAGIRVSKAYTADKHENEKFDQVNENLKRSRAGAYRAMGIFNSGMGLFMDLLYLVVLTAGGLFFFYGKIDTGEFAAYLLYMTMFLNPVNKLVAFYEQLQEGMTGFNRFCEIMDMPEEEENAENLMEPDHLDGNICFENVTFSYESSDNDEDKPPVISNLTMDIKQGKTLALVGPSGSGKTTMCHLIPRFYDIDSGRITIDGIDITNISRYALRKNIGMVAQDVFLFNGTIRENIAYGNLDATDEEIIEAAKKANIHDYILTMENGYDTQVGERGIKLSGGQKQRISIARVFLKNPPILILDEATSALDNATEMLIQQSLEELGRGRTSIIVAHRLSTIKNADEIIVLTSEGIAERGSHEELIKAGGMYAELYQYQFRD</sequence>
<dbReference type="EMBL" id="QRMS01000002">
    <property type="protein sequence ID" value="RHJ88008.1"/>
    <property type="molecule type" value="Genomic_DNA"/>
</dbReference>
<gene>
    <name evidence="11" type="ORF">DW099_06195</name>
</gene>
<dbReference type="RefSeq" id="WP_118334452.1">
    <property type="nucleotide sequence ID" value="NZ_AP025567.1"/>
</dbReference>
<evidence type="ECO:0000256" key="7">
    <source>
        <dbReference type="ARBA" id="ARBA00023136"/>
    </source>
</evidence>
<keyword evidence="12" id="KW-1185">Reference proteome</keyword>
<accession>A0A415E307</accession>
<keyword evidence="4" id="KW-0547">Nucleotide-binding</keyword>